<sequence length="127" mass="13331">LALAGTTKTSAYNNLARFSTRPAATECEEGAFVGTDASARTHSMEVPPPPLLVGLCKMLGNCDGPVSVYEVPLAPVRQVLPLPLLAVLFAQLGHYHDPRSAGSVRKATGIIAATAARRLLSHRCDPA</sequence>
<evidence type="ECO:0000313" key="1">
    <source>
        <dbReference type="EMBL" id="KAE9064547.1"/>
    </source>
</evidence>
<comment type="caution">
    <text evidence="1">The sequence shown here is derived from an EMBL/GenBank/DDBJ whole genome shotgun (WGS) entry which is preliminary data.</text>
</comment>
<gene>
    <name evidence="1" type="ORF">PF006_g30669</name>
</gene>
<reference evidence="1 2" key="1">
    <citation type="submission" date="2018-08" db="EMBL/GenBank/DDBJ databases">
        <title>Genomic investigation of the strawberry pathogen Phytophthora fragariae indicates pathogenicity is determined by transcriptional variation in three key races.</title>
        <authorList>
            <person name="Adams T.M."/>
            <person name="Armitage A.D."/>
            <person name="Sobczyk M.K."/>
            <person name="Bates H.J."/>
            <person name="Dunwell J.M."/>
            <person name="Nellist C.F."/>
            <person name="Harrison R.J."/>
        </authorList>
    </citation>
    <scope>NUCLEOTIDE SEQUENCE [LARGE SCALE GENOMIC DNA]</scope>
    <source>
        <strain evidence="1 2">NOV-5</strain>
    </source>
</reference>
<name>A0A6A3PPE7_9STRA</name>
<proteinExistence type="predicted"/>
<dbReference type="Proteomes" id="UP000440732">
    <property type="component" value="Unassembled WGS sequence"/>
</dbReference>
<feature type="non-terminal residue" evidence="1">
    <location>
        <position position="1"/>
    </location>
</feature>
<organism evidence="1 2">
    <name type="scientific">Phytophthora fragariae</name>
    <dbReference type="NCBI Taxonomy" id="53985"/>
    <lineage>
        <taxon>Eukaryota</taxon>
        <taxon>Sar</taxon>
        <taxon>Stramenopiles</taxon>
        <taxon>Oomycota</taxon>
        <taxon>Peronosporomycetes</taxon>
        <taxon>Peronosporales</taxon>
        <taxon>Peronosporaceae</taxon>
        <taxon>Phytophthora</taxon>
    </lineage>
</organism>
<accession>A0A6A3PPE7</accession>
<evidence type="ECO:0000313" key="2">
    <source>
        <dbReference type="Proteomes" id="UP000440732"/>
    </source>
</evidence>
<protein>
    <submittedName>
        <fullName evidence="1">Uncharacterized protein</fullName>
    </submittedName>
</protein>
<dbReference type="AlphaFoldDB" id="A0A6A3PPE7"/>
<dbReference type="EMBL" id="QXGA01006058">
    <property type="protein sequence ID" value="KAE9064547.1"/>
    <property type="molecule type" value="Genomic_DNA"/>
</dbReference>